<feature type="region of interest" description="Disordered" evidence="1">
    <location>
        <begin position="660"/>
        <end position="693"/>
    </location>
</feature>
<organism evidence="2 3">
    <name type="scientific">Trinickia soli</name>
    <dbReference type="NCBI Taxonomy" id="380675"/>
    <lineage>
        <taxon>Bacteria</taxon>
        <taxon>Pseudomonadati</taxon>
        <taxon>Pseudomonadota</taxon>
        <taxon>Betaproteobacteria</taxon>
        <taxon>Burkholderiales</taxon>
        <taxon>Burkholderiaceae</taxon>
        <taxon>Trinickia</taxon>
    </lineage>
</organism>
<dbReference type="EMBL" id="PNYB01000001">
    <property type="protein sequence ID" value="PMS28520.1"/>
    <property type="molecule type" value="Genomic_DNA"/>
</dbReference>
<comment type="caution">
    <text evidence="2">The sequence shown here is derived from an EMBL/GenBank/DDBJ whole genome shotgun (WGS) entry which is preliminary data.</text>
</comment>
<evidence type="ECO:0000313" key="2">
    <source>
        <dbReference type="EMBL" id="PMS28520.1"/>
    </source>
</evidence>
<accession>A0A2N7WGH0</accession>
<feature type="region of interest" description="Disordered" evidence="1">
    <location>
        <begin position="1140"/>
        <end position="1160"/>
    </location>
</feature>
<keyword evidence="3" id="KW-1185">Reference proteome</keyword>
<gene>
    <name evidence="2" type="ORF">C0Z19_02155</name>
</gene>
<name>A0A2N7WGH0_9BURK</name>
<feature type="compositionally biased region" description="Polar residues" evidence="1">
    <location>
        <begin position="679"/>
        <end position="693"/>
    </location>
</feature>
<feature type="region of interest" description="Disordered" evidence="1">
    <location>
        <begin position="1"/>
        <end position="24"/>
    </location>
</feature>
<proteinExistence type="predicted"/>
<reference evidence="2 3" key="1">
    <citation type="submission" date="2018-01" db="EMBL/GenBank/DDBJ databases">
        <title>Whole genome analyses suggest that Burkholderia sensu lato contains two further novel genera in the rhizoxinica-symbiotica group Mycetohabitans gen. nov., and Trinickia gen. nov.: implications for the evolution of diazotrophy and nodulation in the Burkholderiaceae.</title>
        <authorList>
            <person name="Estrada-de los Santos P."/>
            <person name="Palmer M."/>
            <person name="Chavez-Ramirez B."/>
            <person name="Beukes C."/>
            <person name="Steenkamp E.T."/>
            <person name="Hirsch A.M."/>
            <person name="Manyaka P."/>
            <person name="Maluk M."/>
            <person name="Lafos M."/>
            <person name="Crook M."/>
            <person name="Gross E."/>
            <person name="Simon M.F."/>
            <person name="Bueno dos Reis Junior F."/>
            <person name="Poole P.S."/>
            <person name="Venter S.N."/>
            <person name="James E.K."/>
        </authorList>
    </citation>
    <scope>NUCLEOTIDE SEQUENCE [LARGE SCALE GENOMIC DNA]</scope>
    <source>
        <strain evidence="2 3">GP25-8</strain>
    </source>
</reference>
<protein>
    <submittedName>
        <fullName evidence="2">Uncharacterized protein</fullName>
    </submittedName>
</protein>
<dbReference type="AlphaFoldDB" id="A0A2N7WGH0"/>
<dbReference type="Proteomes" id="UP000235347">
    <property type="component" value="Unassembled WGS sequence"/>
</dbReference>
<sequence>MELLTEGPSGAARVLSAAPPAPEPAPAGQAYLAMTKSIGTKPVDADSMATALQAAWKCRDDEALVVGQAAVTIQVQHDMQSGPSGSNLPADAVDRAVKELEAYRDSSPKDNRLSSLDAKTLEQVARSMHAAAGASTAGASSTAAASVNLRPTAEAIKSTAAQLTAYLNAGADLPEALACISTQYGGVGCDALTLACAALHVQAPASLPTFLRNPGGSTPIVLAKATLTKYFDASTLERATQLMAANGYTRPIDTRAATAAMARLEADKQGTLQYSNDMSALRGALNDALNAATGERGIAWADDPFARDAWDMAEQVVAHQVMASATPSTGQSTTHNLLLALTELQALGAVADATPAHRRAESPSESKIHTDVARTDALTAQLEKLGLLTIDPVTQQLTAPENPYGFAPNSGVTSLDDWTLFNDITRDPSIATLKSDDINDVLGTTGTTSHESAQDAQSELRATSAVLAEFKSNGAFNYQELLAAALRSNSVQQRFSDLAGSVHEKHAVDEVHADAQILKSVGEPADADLIVALYQQKFQSRFEGLVAHGVWNNASGLSVLWEKNDAPRYAIDVGDAYAALGDATTPASQTAAGRSLLGVVAKRMGGNDFVGSSDGSDKYYDLNWSSKDGTHVVNPQLAQDIITSDPHSKTAKYIEEELPTLNRGDSTPSNVPPMASASADATQEAVTQPGTQVITSRSSLIDALGRAYRQTPLANAPADGQQYDGNDKVYGDTTLNQLADSVLASQDVTEPGNAAPIEITLLPMLYWNHASTDNGDQPAAPQQLQLVQVDGRAGRRFVGPADTKAYDSYDAWVQNNGLPKGTLVSQQFLTTAGTGVPAGVMDQTTTGPKQHLDNWQILLKAGEAMVLFPVVGAISVAPFAVPLLGPATTTGLRLVYFGLQTYYAGNAAYQAANAVQDVAANPTSWRTWLSGTMTTTLSALPYVKSLRGVRLDAGARALTTGASSEDPVLNQILQKIGDKRVIVIGGYSGLGYADEAVVEQAVRADLEQKVAAHGAENLIVVGGSTSDGIGDIGYRVAKGFSIDTLGIVSEEARQFGASAYCDDTIYVPDPGQTWSVLAPDGLSYMVTAAADGRGAYFAYGGGDIARDELMEAQRRGIPTVIHPQLAPDPAKLDAKVAKNPAFDGSPVQTSINDGRLRLEP</sequence>
<dbReference type="RefSeq" id="WP_102608109.1">
    <property type="nucleotide sequence ID" value="NZ_CADIKD010000006.1"/>
</dbReference>
<evidence type="ECO:0000313" key="3">
    <source>
        <dbReference type="Proteomes" id="UP000235347"/>
    </source>
</evidence>
<evidence type="ECO:0000256" key="1">
    <source>
        <dbReference type="SAM" id="MobiDB-lite"/>
    </source>
</evidence>